<reference evidence="4 10" key="5">
    <citation type="submission" date="2024-04" db="EMBL/GenBank/DDBJ databases">
        <title>Draft genome assemblies of urinary isolates.</title>
        <authorList>
            <person name="Appleberry H."/>
            <person name="Kula A."/>
            <person name="Wolfe A.J."/>
            <person name="Putonti C."/>
        </authorList>
    </citation>
    <scope>NUCLEOTIDE SEQUENCE [LARGE SCALE GENOMIC DNA]</scope>
    <source>
        <strain evidence="4 10">UMB12529</strain>
    </source>
</reference>
<feature type="signal peptide" evidence="2">
    <location>
        <begin position="1"/>
        <end position="27"/>
    </location>
</feature>
<dbReference type="Proteomes" id="UP000254571">
    <property type="component" value="Unassembled WGS sequence"/>
</dbReference>
<gene>
    <name evidence="4" type="ORF">AAFL32_12325</name>
    <name evidence="3" type="ORF">HV064_21895</name>
    <name evidence="5" type="ORF">KOSB73_260526</name>
    <name evidence="6" type="ORF">NCTC9149_03275</name>
</gene>
<dbReference type="EMBL" id="FZTC01000019">
    <property type="protein sequence ID" value="SNU35802.1"/>
    <property type="molecule type" value="Genomic_DNA"/>
</dbReference>
<evidence type="ECO:0000313" key="3">
    <source>
        <dbReference type="EMBL" id="MBA8126532.1"/>
    </source>
</evidence>
<evidence type="ECO:0000313" key="8">
    <source>
        <dbReference type="Proteomes" id="UP000254571"/>
    </source>
</evidence>
<dbReference type="Proteomes" id="UP000557483">
    <property type="component" value="Unassembled WGS sequence"/>
</dbReference>
<organism evidence="5 7">
    <name type="scientific">Klebsiella grimontii</name>
    <dbReference type="NCBI Taxonomy" id="2058152"/>
    <lineage>
        <taxon>Bacteria</taxon>
        <taxon>Pseudomonadati</taxon>
        <taxon>Pseudomonadota</taxon>
        <taxon>Gammaproteobacteria</taxon>
        <taxon>Enterobacterales</taxon>
        <taxon>Enterobacteriaceae</taxon>
        <taxon>Klebsiella/Raoultella group</taxon>
        <taxon>Klebsiella</taxon>
    </lineage>
</organism>
<dbReference type="GeneID" id="97395191"/>
<dbReference type="Proteomes" id="UP000220639">
    <property type="component" value="Unassembled WGS sequence"/>
</dbReference>
<reference evidence="7" key="1">
    <citation type="submission" date="2017-08" db="EMBL/GenBank/DDBJ databases">
        <authorList>
            <person name="Brisse S."/>
        </authorList>
    </citation>
    <scope>NUCLEOTIDE SEQUENCE [LARGE SCALE GENOMIC DNA]</scope>
    <source>
        <strain evidence="7">06D021</strain>
    </source>
</reference>
<dbReference type="EMBL" id="JBCGEM010000008">
    <property type="protein sequence ID" value="MEM0624665.1"/>
    <property type="molecule type" value="Genomic_DNA"/>
</dbReference>
<dbReference type="AlphaFoldDB" id="A0A285B4J3"/>
<keyword evidence="10" id="KW-1185">Reference proteome</keyword>
<reference evidence="6 8" key="3">
    <citation type="submission" date="2018-06" db="EMBL/GenBank/DDBJ databases">
        <authorList>
            <consortium name="Pathogen Informatics"/>
            <person name="Doyle S."/>
        </authorList>
    </citation>
    <scope>NUCLEOTIDE SEQUENCE [LARGE SCALE GENOMIC DNA]</scope>
    <source>
        <strain evidence="6 8">NCTC9149</strain>
    </source>
</reference>
<dbReference type="Proteomes" id="UP001458070">
    <property type="component" value="Unassembled WGS sequence"/>
</dbReference>
<feature type="chain" id="PRO_5044572289" evidence="2">
    <location>
        <begin position="28"/>
        <end position="84"/>
    </location>
</feature>
<sequence length="84" mass="8665">MNYKNVLKNAIWLAPLAILSLQTPAWAADASKTATCRTAPPAVDKDGVPLPPVVGKEGAQPVSAKDKSGHSGSTANCQPKAIDN</sequence>
<dbReference type="RefSeq" id="WP_004136271.1">
    <property type="nucleotide sequence ID" value="NZ_CABGKG010000001.1"/>
</dbReference>
<evidence type="ECO:0000313" key="6">
    <source>
        <dbReference type="EMBL" id="STW06850.1"/>
    </source>
</evidence>
<keyword evidence="2" id="KW-0732">Signal</keyword>
<accession>A0A285B4J3</accession>
<dbReference type="EMBL" id="UGMX01000002">
    <property type="protein sequence ID" value="STW06850.1"/>
    <property type="molecule type" value="Genomic_DNA"/>
</dbReference>
<protein>
    <submittedName>
        <fullName evidence="5">Uncharacterized protein</fullName>
    </submittedName>
</protein>
<feature type="region of interest" description="Disordered" evidence="1">
    <location>
        <begin position="38"/>
        <end position="84"/>
    </location>
</feature>
<evidence type="ECO:0000313" key="4">
    <source>
        <dbReference type="EMBL" id="MEM0624665.1"/>
    </source>
</evidence>
<proteinExistence type="predicted"/>
<evidence type="ECO:0000256" key="2">
    <source>
        <dbReference type="SAM" id="SignalP"/>
    </source>
</evidence>
<evidence type="ECO:0000256" key="1">
    <source>
        <dbReference type="SAM" id="MobiDB-lite"/>
    </source>
</evidence>
<evidence type="ECO:0000313" key="10">
    <source>
        <dbReference type="Proteomes" id="UP001458070"/>
    </source>
</evidence>
<dbReference type="EMBL" id="JABXRN010000001">
    <property type="protein sequence ID" value="MBA8126532.1"/>
    <property type="molecule type" value="Genomic_DNA"/>
</dbReference>
<evidence type="ECO:0000313" key="9">
    <source>
        <dbReference type="Proteomes" id="UP000557483"/>
    </source>
</evidence>
<evidence type="ECO:0000313" key="7">
    <source>
        <dbReference type="Proteomes" id="UP000220639"/>
    </source>
</evidence>
<name>A0A285B4J3_9ENTR</name>
<evidence type="ECO:0000313" key="5">
    <source>
        <dbReference type="EMBL" id="SNU35802.1"/>
    </source>
</evidence>
<reference evidence="3 9" key="4">
    <citation type="submission" date="2020-06" db="EMBL/GenBank/DDBJ databases">
        <title>REHAB project genomes.</title>
        <authorList>
            <person name="Shaw L.P."/>
        </authorList>
    </citation>
    <scope>NUCLEOTIDE SEQUENCE [LARGE SCALE GENOMIC DNA]</scope>
    <source>
        <strain evidence="3 9">RHBSTW-00092</strain>
    </source>
</reference>
<reference evidence="5" key="2">
    <citation type="submission" date="2017-08" db="EMBL/GenBank/DDBJ databases">
        <authorList>
            <person name="de Groot N.N."/>
        </authorList>
    </citation>
    <scope>NUCLEOTIDE SEQUENCE [LARGE SCALE GENOMIC DNA]</scope>
    <source>
        <strain evidence="5">06D021</strain>
    </source>
</reference>